<feature type="transmembrane region" description="Helical" evidence="5">
    <location>
        <begin position="67"/>
        <end position="93"/>
    </location>
</feature>
<keyword evidence="4 5" id="KW-0472">Membrane</keyword>
<dbReference type="PANTHER" id="PTHR43066:SF21">
    <property type="entry name" value="UBIQUITIN-ASSOCIATED DOMAIN-CONTAINING PROTEIN 2"/>
    <property type="match status" value="1"/>
</dbReference>
<keyword evidence="2 5" id="KW-0812">Transmembrane</keyword>
<evidence type="ECO:0000256" key="5">
    <source>
        <dbReference type="SAM" id="Phobius"/>
    </source>
</evidence>
<protein>
    <recommendedName>
        <fullName evidence="8">Derlin</fullName>
    </recommendedName>
</protein>
<evidence type="ECO:0000313" key="7">
    <source>
        <dbReference type="Proteomes" id="UP000054324"/>
    </source>
</evidence>
<dbReference type="OrthoDB" id="272778at2759"/>
<keyword evidence="7" id="KW-1185">Reference proteome</keyword>
<evidence type="ECO:0000313" key="6">
    <source>
        <dbReference type="EMBL" id="KER34156.1"/>
    </source>
</evidence>
<organism evidence="6 7">
    <name type="scientific">Opisthorchis viverrini</name>
    <name type="common">Southeast Asian liver fluke</name>
    <dbReference type="NCBI Taxonomy" id="6198"/>
    <lineage>
        <taxon>Eukaryota</taxon>
        <taxon>Metazoa</taxon>
        <taxon>Spiralia</taxon>
        <taxon>Lophotrochozoa</taxon>
        <taxon>Platyhelminthes</taxon>
        <taxon>Trematoda</taxon>
        <taxon>Digenea</taxon>
        <taxon>Opisthorchiida</taxon>
        <taxon>Opisthorchiata</taxon>
        <taxon>Opisthorchiidae</taxon>
        <taxon>Opisthorchis</taxon>
    </lineage>
</organism>
<dbReference type="GeneID" id="20314214"/>
<dbReference type="GO" id="GO:0004252">
    <property type="term" value="F:serine-type endopeptidase activity"/>
    <property type="evidence" value="ECO:0007669"/>
    <property type="project" value="TreeGrafter"/>
</dbReference>
<feature type="transmembrane region" description="Helical" evidence="5">
    <location>
        <begin position="163"/>
        <end position="188"/>
    </location>
</feature>
<comment type="subcellular location">
    <subcellularLocation>
        <location evidence="1">Membrane</location>
        <topology evidence="1">Multi-pass membrane protein</topology>
    </subcellularLocation>
</comment>
<evidence type="ECO:0000256" key="3">
    <source>
        <dbReference type="ARBA" id="ARBA00022989"/>
    </source>
</evidence>
<dbReference type="GO" id="GO:0016020">
    <property type="term" value="C:membrane"/>
    <property type="evidence" value="ECO:0007669"/>
    <property type="project" value="UniProtKB-SubCell"/>
</dbReference>
<dbReference type="InterPro" id="IPR035952">
    <property type="entry name" value="Rhomboid-like_sf"/>
</dbReference>
<reference evidence="6 7" key="1">
    <citation type="submission" date="2013-11" db="EMBL/GenBank/DDBJ databases">
        <title>Opisthorchis viverrini - life in the bile duct.</title>
        <authorList>
            <person name="Young N.D."/>
            <person name="Nagarajan N."/>
            <person name="Lin S.J."/>
            <person name="Korhonen P.K."/>
            <person name="Jex A.R."/>
            <person name="Hall R.S."/>
            <person name="Safavi-Hemami H."/>
            <person name="Kaewkong W."/>
            <person name="Bertrand D."/>
            <person name="Gao S."/>
            <person name="Seet Q."/>
            <person name="Wongkham S."/>
            <person name="Teh B.T."/>
            <person name="Wongkham C."/>
            <person name="Intapan P.M."/>
            <person name="Maleewong W."/>
            <person name="Yang X."/>
            <person name="Hu M."/>
            <person name="Wang Z."/>
            <person name="Hofmann A."/>
            <person name="Sternberg P.W."/>
            <person name="Tan P."/>
            <person name="Wang J."/>
            <person name="Gasser R.B."/>
        </authorList>
    </citation>
    <scope>NUCLEOTIDE SEQUENCE [LARGE SCALE GENOMIC DNA]</scope>
</reference>
<evidence type="ECO:0000256" key="4">
    <source>
        <dbReference type="ARBA" id="ARBA00023136"/>
    </source>
</evidence>
<dbReference type="PANTHER" id="PTHR43066">
    <property type="entry name" value="RHOMBOID-RELATED PROTEIN"/>
    <property type="match status" value="1"/>
</dbReference>
<keyword evidence="3 5" id="KW-1133">Transmembrane helix</keyword>
<dbReference type="EMBL" id="KL596619">
    <property type="protein sequence ID" value="KER34156.1"/>
    <property type="molecule type" value="Genomic_DNA"/>
</dbReference>
<evidence type="ECO:0000256" key="1">
    <source>
        <dbReference type="ARBA" id="ARBA00004141"/>
    </source>
</evidence>
<dbReference type="CTD" id="20314214"/>
<feature type="transmembrane region" description="Helical" evidence="5">
    <location>
        <begin position="208"/>
        <end position="227"/>
    </location>
</feature>
<proteinExistence type="predicted"/>
<dbReference type="Proteomes" id="UP000054324">
    <property type="component" value="Unassembled WGS sequence"/>
</dbReference>
<dbReference type="RefSeq" id="XP_009161947.1">
    <property type="nucleotide sequence ID" value="XM_009163683.1"/>
</dbReference>
<dbReference type="KEGG" id="ovi:T265_00026"/>
<evidence type="ECO:0008006" key="8">
    <source>
        <dbReference type="Google" id="ProtNLM"/>
    </source>
</evidence>
<dbReference type="STRING" id="6198.A0A075A491"/>
<dbReference type="AlphaFoldDB" id="A0A075A491"/>
<sequence>MLAPQSHSGFYKTTITKCFLAFSVLASLVLRMPFAKYRDWFVYNLDDIFENGSVSLKFSTQSTTFQLWRLFLCKLAFLNTKDLICGGLLLYYFRIFERRYGPRKFLFRHSPTCFIVQRQPRSVNCRWQRRFGDGTLNFTFSRQARTSLHPWRHNLFFSHRYNVIFPFFIPYFLDIPWFPIAHVIGIPITGKSFPYLFGLQMATTSPESLFLCVCGLFTGLLYERNLLSIQSRWLFPERVVQFGSQFICPLVETPPPKHLNKPLGATLELQHQAELDRRELQFLEARRAVIQSFALNAHNRL</sequence>
<name>A0A075A491_OPIVI</name>
<dbReference type="SUPFAM" id="SSF144091">
    <property type="entry name" value="Rhomboid-like"/>
    <property type="match status" value="1"/>
</dbReference>
<evidence type="ECO:0000256" key="2">
    <source>
        <dbReference type="ARBA" id="ARBA00022692"/>
    </source>
</evidence>
<accession>A0A075A491</accession>
<gene>
    <name evidence="6" type="ORF">T265_00026</name>
</gene>